<name>A0A382U0V4_9ZZZZ</name>
<dbReference type="EMBL" id="UINC01140298">
    <property type="protein sequence ID" value="SVD27361.1"/>
    <property type="molecule type" value="Genomic_DNA"/>
</dbReference>
<dbReference type="Pfam" id="PF00587">
    <property type="entry name" value="tRNA-synt_2b"/>
    <property type="match status" value="1"/>
</dbReference>
<evidence type="ECO:0000256" key="4">
    <source>
        <dbReference type="ARBA" id="ARBA00022723"/>
    </source>
</evidence>
<dbReference type="GO" id="GO:0005829">
    <property type="term" value="C:cytosol"/>
    <property type="evidence" value="ECO:0007669"/>
    <property type="project" value="TreeGrafter"/>
</dbReference>
<dbReference type="GO" id="GO:0005524">
    <property type="term" value="F:ATP binding"/>
    <property type="evidence" value="ECO:0007669"/>
    <property type="project" value="UniProtKB-KW"/>
</dbReference>
<dbReference type="EC" id="6.1.1.3" evidence="2"/>
<dbReference type="PRINTS" id="PR01047">
    <property type="entry name" value="TRNASYNTHTHR"/>
</dbReference>
<evidence type="ECO:0000256" key="1">
    <source>
        <dbReference type="ARBA" id="ARBA00008226"/>
    </source>
</evidence>
<evidence type="ECO:0000259" key="11">
    <source>
        <dbReference type="PROSITE" id="PS50862"/>
    </source>
</evidence>
<comment type="similarity">
    <text evidence="1">Belongs to the class-II aminoacyl-tRNA synthetase family.</text>
</comment>
<dbReference type="FunFam" id="3.30.930.10:FF:000002">
    <property type="entry name" value="Threonine--tRNA ligase"/>
    <property type="match status" value="1"/>
</dbReference>
<dbReference type="SUPFAM" id="SSF52954">
    <property type="entry name" value="Class II aaRS ABD-related"/>
    <property type="match status" value="1"/>
</dbReference>
<dbReference type="GO" id="GO:0006435">
    <property type="term" value="P:threonyl-tRNA aminoacylation"/>
    <property type="evidence" value="ECO:0007669"/>
    <property type="project" value="InterPro"/>
</dbReference>
<dbReference type="GO" id="GO:0046872">
    <property type="term" value="F:metal ion binding"/>
    <property type="evidence" value="ECO:0007669"/>
    <property type="project" value="UniProtKB-KW"/>
</dbReference>
<evidence type="ECO:0000256" key="2">
    <source>
        <dbReference type="ARBA" id="ARBA00013163"/>
    </source>
</evidence>
<accession>A0A382U0V4</accession>
<dbReference type="InterPro" id="IPR006195">
    <property type="entry name" value="aa-tRNA-synth_II"/>
</dbReference>
<organism evidence="12">
    <name type="scientific">marine metagenome</name>
    <dbReference type="NCBI Taxonomy" id="408172"/>
    <lineage>
        <taxon>unclassified sequences</taxon>
        <taxon>metagenomes</taxon>
        <taxon>ecological metagenomes</taxon>
    </lineage>
</organism>
<dbReference type="AlphaFoldDB" id="A0A382U0V4"/>
<evidence type="ECO:0000256" key="3">
    <source>
        <dbReference type="ARBA" id="ARBA00022598"/>
    </source>
</evidence>
<dbReference type="PROSITE" id="PS50862">
    <property type="entry name" value="AA_TRNA_LIGASE_II"/>
    <property type="match status" value="1"/>
</dbReference>
<dbReference type="InterPro" id="IPR045864">
    <property type="entry name" value="aa-tRNA-synth_II/BPL/LPL"/>
</dbReference>
<comment type="catalytic activity">
    <reaction evidence="10">
        <text>tRNA(Thr) + L-threonine + ATP = L-threonyl-tRNA(Thr) + AMP + diphosphate + H(+)</text>
        <dbReference type="Rhea" id="RHEA:24624"/>
        <dbReference type="Rhea" id="RHEA-COMP:9670"/>
        <dbReference type="Rhea" id="RHEA-COMP:9704"/>
        <dbReference type="ChEBI" id="CHEBI:15378"/>
        <dbReference type="ChEBI" id="CHEBI:30616"/>
        <dbReference type="ChEBI" id="CHEBI:33019"/>
        <dbReference type="ChEBI" id="CHEBI:57926"/>
        <dbReference type="ChEBI" id="CHEBI:78442"/>
        <dbReference type="ChEBI" id="CHEBI:78534"/>
        <dbReference type="ChEBI" id="CHEBI:456215"/>
        <dbReference type="EC" id="6.1.1.3"/>
    </reaction>
</comment>
<keyword evidence="4" id="KW-0479">Metal-binding</keyword>
<dbReference type="InterPro" id="IPR004154">
    <property type="entry name" value="Anticodon-bd"/>
</dbReference>
<dbReference type="Pfam" id="PF03129">
    <property type="entry name" value="HGTP_anticodon"/>
    <property type="match status" value="1"/>
</dbReference>
<keyword evidence="9" id="KW-0030">Aminoacyl-tRNA synthetase</keyword>
<dbReference type="InterPro" id="IPR033728">
    <property type="entry name" value="ThrRS_core"/>
</dbReference>
<evidence type="ECO:0000313" key="12">
    <source>
        <dbReference type="EMBL" id="SVD27361.1"/>
    </source>
</evidence>
<dbReference type="Gene3D" id="3.40.50.800">
    <property type="entry name" value="Anticodon-binding domain"/>
    <property type="match status" value="1"/>
</dbReference>
<sequence length="297" mass="34131">EIHTPQLVDYSLWEKSGHAAKFSEEMFRVESDNRTYAIKPMNCPCHIQVYNQGLKSYRDLPLRYAEFGSCHRYEPSGSMHGLMRVRSFVQDDGHIFCTEEQIQSEVARFMKLLFTVYRDFGFDEVILRLSTRPEKRVGADKLWDDAELALKEALNATGLQWELMPGEGAFYGPKIEYSLKDCMGRIQQCGTIQVDFFTPGALDASYISEDSSRKTPVMLHRAILGSFERFIGVLIEHYAGAMPTWLAPKQAVILNITDKQSEYCLKLEESLKNKGFRGSTDLRNEKISFKIREHTLQ</sequence>
<feature type="non-terminal residue" evidence="12">
    <location>
        <position position="297"/>
    </location>
</feature>
<dbReference type="InterPro" id="IPR002314">
    <property type="entry name" value="aa-tRNA-synt_IIb"/>
</dbReference>
<evidence type="ECO:0000256" key="8">
    <source>
        <dbReference type="ARBA" id="ARBA00022917"/>
    </source>
</evidence>
<dbReference type="PANTHER" id="PTHR11451">
    <property type="entry name" value="THREONINE-TRNA LIGASE"/>
    <property type="match status" value="1"/>
</dbReference>
<dbReference type="InterPro" id="IPR036621">
    <property type="entry name" value="Anticodon-bd_dom_sf"/>
</dbReference>
<protein>
    <recommendedName>
        <fullName evidence="2">threonine--tRNA ligase</fullName>
        <ecNumber evidence="2">6.1.1.3</ecNumber>
    </recommendedName>
</protein>
<evidence type="ECO:0000256" key="5">
    <source>
        <dbReference type="ARBA" id="ARBA00022741"/>
    </source>
</evidence>
<dbReference type="InterPro" id="IPR002320">
    <property type="entry name" value="Thr-tRNA-ligase_IIa"/>
</dbReference>
<gene>
    <name evidence="12" type="ORF">METZ01_LOCUS380215</name>
</gene>
<dbReference type="Gene3D" id="3.30.930.10">
    <property type="entry name" value="Bira Bifunctional Protein, Domain 2"/>
    <property type="match status" value="1"/>
</dbReference>
<evidence type="ECO:0000256" key="10">
    <source>
        <dbReference type="ARBA" id="ARBA00049515"/>
    </source>
</evidence>
<dbReference type="NCBIfam" id="TIGR00418">
    <property type="entry name" value="thrS"/>
    <property type="match status" value="1"/>
</dbReference>
<reference evidence="12" key="1">
    <citation type="submission" date="2018-05" db="EMBL/GenBank/DDBJ databases">
        <authorList>
            <person name="Lanie J.A."/>
            <person name="Ng W.-L."/>
            <person name="Kazmierczak K.M."/>
            <person name="Andrzejewski T.M."/>
            <person name="Davidsen T.M."/>
            <person name="Wayne K.J."/>
            <person name="Tettelin H."/>
            <person name="Glass J.I."/>
            <person name="Rusch D."/>
            <person name="Podicherti R."/>
            <person name="Tsui H.-C.T."/>
            <person name="Winkler M.E."/>
        </authorList>
    </citation>
    <scope>NUCLEOTIDE SEQUENCE</scope>
</reference>
<dbReference type="SUPFAM" id="SSF55681">
    <property type="entry name" value="Class II aaRS and biotin synthetases"/>
    <property type="match status" value="1"/>
</dbReference>
<dbReference type="PANTHER" id="PTHR11451:SF44">
    <property type="entry name" value="THREONINE--TRNA LIGASE, CHLOROPLASTIC_MITOCHONDRIAL 2"/>
    <property type="match status" value="1"/>
</dbReference>
<evidence type="ECO:0000256" key="6">
    <source>
        <dbReference type="ARBA" id="ARBA00022833"/>
    </source>
</evidence>
<feature type="domain" description="Aminoacyl-transfer RNA synthetases class-II family profile" evidence="11">
    <location>
        <begin position="1"/>
        <end position="243"/>
    </location>
</feature>
<keyword evidence="7" id="KW-0067">ATP-binding</keyword>
<keyword evidence="8" id="KW-0648">Protein biosynthesis</keyword>
<keyword evidence="6" id="KW-0862">Zinc</keyword>
<evidence type="ECO:0000256" key="9">
    <source>
        <dbReference type="ARBA" id="ARBA00023146"/>
    </source>
</evidence>
<evidence type="ECO:0000256" key="7">
    <source>
        <dbReference type="ARBA" id="ARBA00022840"/>
    </source>
</evidence>
<proteinExistence type="inferred from homology"/>
<keyword evidence="5" id="KW-0547">Nucleotide-binding</keyword>
<dbReference type="CDD" id="cd00771">
    <property type="entry name" value="ThrRS_core"/>
    <property type="match status" value="1"/>
</dbReference>
<dbReference type="GO" id="GO:0004829">
    <property type="term" value="F:threonine-tRNA ligase activity"/>
    <property type="evidence" value="ECO:0007669"/>
    <property type="project" value="UniProtKB-EC"/>
</dbReference>
<keyword evidence="3" id="KW-0436">Ligase</keyword>
<feature type="non-terminal residue" evidence="12">
    <location>
        <position position="1"/>
    </location>
</feature>